<dbReference type="GO" id="GO:0005886">
    <property type="term" value="C:plasma membrane"/>
    <property type="evidence" value="ECO:0007669"/>
    <property type="project" value="TreeGrafter"/>
</dbReference>
<protein>
    <recommendedName>
        <fullName evidence="4">C2 DOCK-type domain-containing protein</fullName>
    </recommendedName>
</protein>
<keyword evidence="2" id="KW-0963">Cytoplasm</keyword>
<dbReference type="InterPro" id="IPR035892">
    <property type="entry name" value="C2_domain_sf"/>
</dbReference>
<dbReference type="PANTHER" id="PTHR45653">
    <property type="entry name" value="DEDICATOR OF CYTOKINESIS"/>
    <property type="match status" value="1"/>
</dbReference>
<dbReference type="PROSITE" id="PS51650">
    <property type="entry name" value="C2_DOCK"/>
    <property type="match status" value="1"/>
</dbReference>
<gene>
    <name evidence="5" type="ORF">U0070_014207</name>
</gene>
<dbReference type="GO" id="GO:0005085">
    <property type="term" value="F:guanyl-nucleotide exchange factor activity"/>
    <property type="evidence" value="ECO:0007669"/>
    <property type="project" value="InterPro"/>
</dbReference>
<name>A0AAW0INW4_MYOGA</name>
<dbReference type="GO" id="GO:0007264">
    <property type="term" value="P:small GTPase-mediated signal transduction"/>
    <property type="evidence" value="ECO:0007669"/>
    <property type="project" value="InterPro"/>
</dbReference>
<dbReference type="Proteomes" id="UP001488838">
    <property type="component" value="Unassembled WGS sequence"/>
</dbReference>
<feature type="domain" description="C2 DOCK-type" evidence="4">
    <location>
        <begin position="125"/>
        <end position="313"/>
    </location>
</feature>
<dbReference type="GO" id="GO:0007520">
    <property type="term" value="P:myoblast fusion"/>
    <property type="evidence" value="ECO:0007669"/>
    <property type="project" value="TreeGrafter"/>
</dbReference>
<keyword evidence="6" id="KW-1185">Reference proteome</keyword>
<dbReference type="GO" id="GO:0031267">
    <property type="term" value="F:small GTPase binding"/>
    <property type="evidence" value="ECO:0007669"/>
    <property type="project" value="TreeGrafter"/>
</dbReference>
<dbReference type="PANTHER" id="PTHR45653:SF6">
    <property type="entry name" value="DEDICATOR OF CYTOKINESIS PROTEIN 2"/>
    <property type="match status" value="1"/>
</dbReference>
<dbReference type="InterPro" id="IPR027007">
    <property type="entry name" value="C2_DOCK-type_domain"/>
</dbReference>
<dbReference type="GO" id="GO:0005737">
    <property type="term" value="C:cytoplasm"/>
    <property type="evidence" value="ECO:0007669"/>
    <property type="project" value="UniProtKB-SubCell"/>
</dbReference>
<dbReference type="Pfam" id="PF23554">
    <property type="entry name" value="TPR_DOCK"/>
    <property type="match status" value="1"/>
</dbReference>
<evidence type="ECO:0000256" key="1">
    <source>
        <dbReference type="ARBA" id="ARBA00004496"/>
    </source>
</evidence>
<reference evidence="5 6" key="1">
    <citation type="journal article" date="2023" name="bioRxiv">
        <title>Conserved and derived expression patterns and positive selection on dental genes reveal complex evolutionary context of ever-growing rodent molars.</title>
        <authorList>
            <person name="Calamari Z.T."/>
            <person name="Song A."/>
            <person name="Cohen E."/>
            <person name="Akter M."/>
            <person name="Roy R.D."/>
            <person name="Hallikas O."/>
            <person name="Christensen M.M."/>
            <person name="Li P."/>
            <person name="Marangoni P."/>
            <person name="Jernvall J."/>
            <person name="Klein O.D."/>
        </authorList>
    </citation>
    <scope>NUCLEOTIDE SEQUENCE [LARGE SCALE GENOMIC DNA]</scope>
    <source>
        <strain evidence="5">V071</strain>
    </source>
</reference>
<evidence type="ECO:0000313" key="5">
    <source>
        <dbReference type="EMBL" id="KAK7815994.1"/>
    </source>
</evidence>
<comment type="caution">
    <text evidence="5">The sequence shown here is derived from an EMBL/GenBank/DDBJ whole genome shotgun (WGS) entry which is preliminary data.</text>
</comment>
<evidence type="ECO:0000256" key="2">
    <source>
        <dbReference type="ARBA" id="ARBA00022490"/>
    </source>
</evidence>
<dbReference type="Gene3D" id="2.60.40.150">
    <property type="entry name" value="C2 domain"/>
    <property type="match status" value="1"/>
</dbReference>
<accession>A0AAW0INW4</accession>
<evidence type="ECO:0000313" key="6">
    <source>
        <dbReference type="Proteomes" id="UP001488838"/>
    </source>
</evidence>
<dbReference type="InterPro" id="IPR056372">
    <property type="entry name" value="TPR_DOCK"/>
</dbReference>
<proteinExistence type="inferred from homology"/>
<dbReference type="EMBL" id="JBBHLL010000107">
    <property type="protein sequence ID" value="KAK7815994.1"/>
    <property type="molecule type" value="Genomic_DNA"/>
</dbReference>
<dbReference type="AlphaFoldDB" id="A0AAW0INW4"/>
<dbReference type="FunFam" id="2.60.40.150:FF:000044">
    <property type="entry name" value="dedicator of cytokinesis protein 1"/>
    <property type="match status" value="1"/>
</dbReference>
<dbReference type="Pfam" id="PF14429">
    <property type="entry name" value="DOCK-C2"/>
    <property type="match status" value="1"/>
</dbReference>
<dbReference type="Pfam" id="PF16172">
    <property type="entry name" value="DOCK_N"/>
    <property type="match status" value="1"/>
</dbReference>
<dbReference type="InterPro" id="IPR026791">
    <property type="entry name" value="DOCK"/>
</dbReference>
<evidence type="ECO:0000259" key="4">
    <source>
        <dbReference type="PROSITE" id="PS51650"/>
    </source>
</evidence>
<sequence>MGFMDITDIIKGKAESDEEKQHFIPFHPVSAENDFLHSLLGKVTASKGDSGGQGGMGEGWGEGREIALEMGVHGEGSLLGLWVTMKMLVGDIVQIRKDYPHLVDRTTVVARKLGFPEIIMPGDVRNDIYITLLQGDFDKYNKTTQRNVEVIMCVCTEDGKVLPNAICVGAGDKPMNEYHSVVYYQVKQPRWMETVKVTMTLTVAMATRSLVQNKLSSYPQSNCQSKDKGEKNFAMSYVKLMREDGTTLHDGYHELVVLKGDSKKMEDASAYLTLPSYRHHVEIKGATLSRSSSSVGGLSVSSRDVFSISTLVCSTKLTQNVGLLGLLKWRMKPQLLQENLEKLKIVDGEEVVKDTLDALFNIMMEHSQSNEYDILVFDALIYIIGLIADRKFQHFNTVLEAYIQQHFSATLAYKKLMTVLKTYLDTSSRGEQCEPILRTLKALEYVFKFIVRSRTLFSQNSLEIPALWEKSLRRSEATDYHGSEGLLWRWSVGESTDKGERQWTIEAAVAMGV</sequence>
<comment type="similarity">
    <text evidence="3">Belongs to the DOCK family.</text>
</comment>
<dbReference type="InterPro" id="IPR032376">
    <property type="entry name" value="DOCK_N"/>
</dbReference>
<comment type="subcellular location">
    <subcellularLocation>
        <location evidence="1">Cytoplasm</location>
    </subcellularLocation>
</comment>
<evidence type="ECO:0000256" key="3">
    <source>
        <dbReference type="PROSITE-ProRule" id="PRU00983"/>
    </source>
</evidence>
<organism evidence="5 6">
    <name type="scientific">Myodes glareolus</name>
    <name type="common">Bank vole</name>
    <name type="synonym">Clethrionomys glareolus</name>
    <dbReference type="NCBI Taxonomy" id="447135"/>
    <lineage>
        <taxon>Eukaryota</taxon>
        <taxon>Metazoa</taxon>
        <taxon>Chordata</taxon>
        <taxon>Craniata</taxon>
        <taxon>Vertebrata</taxon>
        <taxon>Euteleostomi</taxon>
        <taxon>Mammalia</taxon>
        <taxon>Eutheria</taxon>
        <taxon>Euarchontoglires</taxon>
        <taxon>Glires</taxon>
        <taxon>Rodentia</taxon>
        <taxon>Myomorpha</taxon>
        <taxon>Muroidea</taxon>
        <taxon>Cricetidae</taxon>
        <taxon>Arvicolinae</taxon>
        <taxon>Myodes</taxon>
    </lineage>
</organism>
<dbReference type="GO" id="GO:0016477">
    <property type="term" value="P:cell migration"/>
    <property type="evidence" value="ECO:0007669"/>
    <property type="project" value="TreeGrafter"/>
</dbReference>